<evidence type="ECO:0000313" key="2">
    <source>
        <dbReference type="WBParaSite" id="RSKR_0000290300.1"/>
    </source>
</evidence>
<name>A0AC35TQ30_9BILA</name>
<dbReference type="Proteomes" id="UP000095286">
    <property type="component" value="Unplaced"/>
</dbReference>
<protein>
    <submittedName>
        <fullName evidence="2">Lipoprotein</fullName>
    </submittedName>
</protein>
<accession>A0AC35TQ30</accession>
<organism evidence="1 2">
    <name type="scientific">Rhabditophanes sp. KR3021</name>
    <dbReference type="NCBI Taxonomy" id="114890"/>
    <lineage>
        <taxon>Eukaryota</taxon>
        <taxon>Metazoa</taxon>
        <taxon>Ecdysozoa</taxon>
        <taxon>Nematoda</taxon>
        <taxon>Chromadorea</taxon>
        <taxon>Rhabditida</taxon>
        <taxon>Tylenchina</taxon>
        <taxon>Panagrolaimomorpha</taxon>
        <taxon>Strongyloidoidea</taxon>
        <taxon>Alloionematidae</taxon>
        <taxon>Rhabditophanes</taxon>
    </lineage>
</organism>
<sequence>MSMKIYIVLISFTIINACNIEVRLSNAVAGKSKIQVQVPGPNFDKSVFFTGPTTKSIQVNGPNCGGGQWKITAYKYTPKTVDGKKVDAYTPTSDLKTTFDGNGYVRIMIEANFHMWVNDRAGITCSGGQCA</sequence>
<evidence type="ECO:0000313" key="1">
    <source>
        <dbReference type="Proteomes" id="UP000095286"/>
    </source>
</evidence>
<reference evidence="2" key="1">
    <citation type="submission" date="2016-11" db="UniProtKB">
        <authorList>
            <consortium name="WormBaseParasite"/>
        </authorList>
    </citation>
    <scope>IDENTIFICATION</scope>
    <source>
        <strain evidence="2">KR3021</strain>
    </source>
</reference>
<dbReference type="WBParaSite" id="RSKR_0000290300.1">
    <property type="protein sequence ID" value="RSKR_0000290300.1"/>
    <property type="gene ID" value="RSKR_0000290300"/>
</dbReference>
<proteinExistence type="predicted"/>